<dbReference type="Gene3D" id="3.30.565.10">
    <property type="entry name" value="Histidine kinase-like ATPase, C-terminal domain"/>
    <property type="match status" value="1"/>
</dbReference>
<gene>
    <name evidence="12" type="ORF">A8708_28085</name>
</gene>
<dbReference type="PROSITE" id="PS50109">
    <property type="entry name" value="HIS_KIN"/>
    <property type="match status" value="1"/>
</dbReference>
<feature type="transmembrane region" description="Helical" evidence="10">
    <location>
        <begin position="100"/>
        <end position="122"/>
    </location>
</feature>
<dbReference type="PANTHER" id="PTHR42878">
    <property type="entry name" value="TWO-COMPONENT HISTIDINE KINASE"/>
    <property type="match status" value="1"/>
</dbReference>
<evidence type="ECO:0000256" key="2">
    <source>
        <dbReference type="ARBA" id="ARBA00004370"/>
    </source>
</evidence>
<evidence type="ECO:0000256" key="5">
    <source>
        <dbReference type="ARBA" id="ARBA00022679"/>
    </source>
</evidence>
<keyword evidence="4" id="KW-0597">Phosphoprotein</keyword>
<keyword evidence="13" id="KW-1185">Reference proteome</keyword>
<evidence type="ECO:0000256" key="6">
    <source>
        <dbReference type="ARBA" id="ARBA00022741"/>
    </source>
</evidence>
<dbReference type="PRINTS" id="PR00344">
    <property type="entry name" value="BCTRLSENSOR"/>
</dbReference>
<dbReference type="Pfam" id="PF02518">
    <property type="entry name" value="HATPase_c"/>
    <property type="match status" value="1"/>
</dbReference>
<sequence length="582" mass="66682">MTTTMQHIFMIASVIMMCIIFYFLYGFRKERGINYLIGVIGCRIIYASGVICEGNSYSLMGKLFFRNIHQTALNLMVPFFVLFVLELVAYDKLLRTRGKIVMFALFATWSMLMWLDADLHIIYRKIELFNGHLLTTKTIYSITYAMICYSILAVCFYFLFQYIRNTRKDLRSPGMWVLFLISFTFIIEIVKLFKSEWSSWLLPMSVYCGFLGMLVLVIILRYKFFSLTPFARNIVLDTLQESILIANASGKIIDSNKQASHWFSEMGYATISGRNISELLSSWPNWAMLCQSMQQGNIEIDAWLGGERKFYSVNVYPLHTLRRQGEGSISLIFDITEKQRHLEQIAQLNQLKDQLFTIVSHDIRGPLALQFQLVELLEDDRDSFGTEHRAIVEMLGDQIRNTLGMTANLLEWFRSQREDMALRPQSLELSEVVKEGCHVLHIRSGAKQIMVHNNIALGTRVYADREALGLIIRNLLSNAIKFTGLGGSIHIQDEVSENMVIISVRDNGIGMKEEQTRQLFSDKQIHSIPGTMGEKGAGLGLLVSRQFVERSGGTMWVESQFGQGSVIYFTMRGVQRNESSHN</sequence>
<proteinExistence type="predicted"/>
<evidence type="ECO:0000313" key="12">
    <source>
        <dbReference type="EMBL" id="OAS17881.1"/>
    </source>
</evidence>
<reference evidence="12 13" key="1">
    <citation type="submission" date="2016-05" db="EMBL/GenBank/DDBJ databases">
        <title>Paenibacillus sp. 1ZS3-15 nov., isolated from the rhizosphere soil.</title>
        <authorList>
            <person name="Zhang X.X."/>
            <person name="Zhang J."/>
        </authorList>
    </citation>
    <scope>NUCLEOTIDE SEQUENCE [LARGE SCALE GENOMIC DNA]</scope>
    <source>
        <strain evidence="12 13">1ZS3-15</strain>
    </source>
</reference>
<dbReference type="PANTHER" id="PTHR42878:SF7">
    <property type="entry name" value="SENSOR HISTIDINE KINASE GLRK"/>
    <property type="match status" value="1"/>
</dbReference>
<dbReference type="Pfam" id="PF16927">
    <property type="entry name" value="HisKA_7TM"/>
    <property type="match status" value="1"/>
</dbReference>
<dbReference type="InterPro" id="IPR050351">
    <property type="entry name" value="BphY/WalK/GraS-like"/>
</dbReference>
<dbReference type="SUPFAM" id="SSF55874">
    <property type="entry name" value="ATPase domain of HSP90 chaperone/DNA topoisomerase II/histidine kinase"/>
    <property type="match status" value="1"/>
</dbReference>
<feature type="domain" description="Histidine kinase" evidence="11">
    <location>
        <begin position="358"/>
        <end position="575"/>
    </location>
</feature>
<evidence type="ECO:0000256" key="7">
    <source>
        <dbReference type="ARBA" id="ARBA00022777"/>
    </source>
</evidence>
<keyword evidence="6" id="KW-0547">Nucleotide-binding</keyword>
<evidence type="ECO:0000256" key="8">
    <source>
        <dbReference type="ARBA" id="ARBA00022840"/>
    </source>
</evidence>
<protein>
    <recommendedName>
        <fullName evidence="3">histidine kinase</fullName>
        <ecNumber evidence="3">2.7.13.3</ecNumber>
    </recommendedName>
</protein>
<dbReference type="GO" id="GO:0007234">
    <property type="term" value="P:osmosensory signaling via phosphorelay pathway"/>
    <property type="evidence" value="ECO:0007669"/>
    <property type="project" value="TreeGrafter"/>
</dbReference>
<keyword evidence="10" id="KW-0812">Transmembrane</keyword>
<dbReference type="SUPFAM" id="SSF47384">
    <property type="entry name" value="Homodimeric domain of signal transducing histidine kinase"/>
    <property type="match status" value="1"/>
</dbReference>
<evidence type="ECO:0000256" key="4">
    <source>
        <dbReference type="ARBA" id="ARBA00022553"/>
    </source>
</evidence>
<dbReference type="EC" id="2.7.13.3" evidence="3"/>
<dbReference type="STRING" id="1850517.A8708_28085"/>
<dbReference type="InterPro" id="IPR004358">
    <property type="entry name" value="Sig_transdc_His_kin-like_C"/>
</dbReference>
<evidence type="ECO:0000259" key="11">
    <source>
        <dbReference type="PROSITE" id="PS50109"/>
    </source>
</evidence>
<dbReference type="Proteomes" id="UP000078454">
    <property type="component" value="Unassembled WGS sequence"/>
</dbReference>
<feature type="transmembrane region" description="Helical" evidence="10">
    <location>
        <begin position="71"/>
        <end position="88"/>
    </location>
</feature>
<evidence type="ECO:0000256" key="10">
    <source>
        <dbReference type="SAM" id="Phobius"/>
    </source>
</evidence>
<dbReference type="GO" id="GO:0005524">
    <property type="term" value="F:ATP binding"/>
    <property type="evidence" value="ECO:0007669"/>
    <property type="project" value="UniProtKB-KW"/>
</dbReference>
<accession>A0A198A9Z0</accession>
<evidence type="ECO:0000256" key="3">
    <source>
        <dbReference type="ARBA" id="ARBA00012438"/>
    </source>
</evidence>
<evidence type="ECO:0000256" key="9">
    <source>
        <dbReference type="ARBA" id="ARBA00023012"/>
    </source>
</evidence>
<dbReference type="GO" id="GO:0000156">
    <property type="term" value="F:phosphorelay response regulator activity"/>
    <property type="evidence" value="ECO:0007669"/>
    <property type="project" value="TreeGrafter"/>
</dbReference>
<dbReference type="GO" id="GO:0000155">
    <property type="term" value="F:phosphorelay sensor kinase activity"/>
    <property type="evidence" value="ECO:0007669"/>
    <property type="project" value="InterPro"/>
</dbReference>
<dbReference type="SMART" id="SM00388">
    <property type="entry name" value="HisKA"/>
    <property type="match status" value="1"/>
</dbReference>
<feature type="transmembrane region" description="Helical" evidence="10">
    <location>
        <begin position="6"/>
        <end position="25"/>
    </location>
</feature>
<feature type="transmembrane region" description="Helical" evidence="10">
    <location>
        <begin position="142"/>
        <end position="163"/>
    </location>
</feature>
<dbReference type="Gene3D" id="3.30.450.20">
    <property type="entry name" value="PAS domain"/>
    <property type="match status" value="1"/>
</dbReference>
<keyword evidence="7" id="KW-0418">Kinase</keyword>
<comment type="caution">
    <text evidence="12">The sequence shown here is derived from an EMBL/GenBank/DDBJ whole genome shotgun (WGS) entry which is preliminary data.</text>
</comment>
<feature type="transmembrane region" description="Helical" evidence="10">
    <location>
        <begin position="175"/>
        <end position="194"/>
    </location>
</feature>
<dbReference type="EMBL" id="LYPB01000069">
    <property type="protein sequence ID" value="OAS17881.1"/>
    <property type="molecule type" value="Genomic_DNA"/>
</dbReference>
<keyword evidence="10" id="KW-1133">Transmembrane helix</keyword>
<keyword evidence="5" id="KW-0808">Transferase</keyword>
<comment type="subcellular location">
    <subcellularLocation>
        <location evidence="2">Membrane</location>
    </subcellularLocation>
</comment>
<organism evidence="12 13">
    <name type="scientific">Paenibacillus oryzisoli</name>
    <dbReference type="NCBI Taxonomy" id="1850517"/>
    <lineage>
        <taxon>Bacteria</taxon>
        <taxon>Bacillati</taxon>
        <taxon>Bacillota</taxon>
        <taxon>Bacilli</taxon>
        <taxon>Bacillales</taxon>
        <taxon>Paenibacillaceae</taxon>
        <taxon>Paenibacillus</taxon>
    </lineage>
</organism>
<dbReference type="InterPro" id="IPR031621">
    <property type="entry name" value="HisKA_7TM"/>
</dbReference>
<evidence type="ECO:0000256" key="1">
    <source>
        <dbReference type="ARBA" id="ARBA00000085"/>
    </source>
</evidence>
<dbReference type="AlphaFoldDB" id="A0A198A9Z0"/>
<evidence type="ECO:0000313" key="13">
    <source>
        <dbReference type="Proteomes" id="UP000078454"/>
    </source>
</evidence>
<keyword evidence="9" id="KW-0902">Two-component regulatory system</keyword>
<dbReference type="Gene3D" id="1.10.287.130">
    <property type="match status" value="1"/>
</dbReference>
<dbReference type="InterPro" id="IPR036890">
    <property type="entry name" value="HATPase_C_sf"/>
</dbReference>
<dbReference type="CDD" id="cd00082">
    <property type="entry name" value="HisKA"/>
    <property type="match status" value="1"/>
</dbReference>
<name>A0A198A9Z0_9BACL</name>
<dbReference type="InterPro" id="IPR003594">
    <property type="entry name" value="HATPase_dom"/>
</dbReference>
<comment type="catalytic activity">
    <reaction evidence="1">
        <text>ATP + protein L-histidine = ADP + protein N-phospho-L-histidine.</text>
        <dbReference type="EC" id="2.7.13.3"/>
    </reaction>
</comment>
<dbReference type="InterPro" id="IPR036097">
    <property type="entry name" value="HisK_dim/P_sf"/>
</dbReference>
<keyword evidence="8" id="KW-0067">ATP-binding</keyword>
<dbReference type="SMART" id="SM00387">
    <property type="entry name" value="HATPase_c"/>
    <property type="match status" value="1"/>
</dbReference>
<dbReference type="RefSeq" id="WP_068664897.1">
    <property type="nucleotide sequence ID" value="NZ_LYPB01000069.1"/>
</dbReference>
<feature type="transmembrane region" description="Helical" evidence="10">
    <location>
        <begin position="200"/>
        <end position="222"/>
    </location>
</feature>
<feature type="transmembrane region" description="Helical" evidence="10">
    <location>
        <begin position="32"/>
        <end position="51"/>
    </location>
</feature>
<dbReference type="InterPro" id="IPR003661">
    <property type="entry name" value="HisK_dim/P_dom"/>
</dbReference>
<keyword evidence="10" id="KW-0472">Membrane</keyword>
<dbReference type="InterPro" id="IPR005467">
    <property type="entry name" value="His_kinase_dom"/>
</dbReference>
<dbReference type="GO" id="GO:0030295">
    <property type="term" value="F:protein kinase activator activity"/>
    <property type="evidence" value="ECO:0007669"/>
    <property type="project" value="TreeGrafter"/>
</dbReference>